<sequence>MMVTVGLCVACCTLLGVSSAAHQRQQSLAPDESDGRCKVRRGPGADTQRAIPPIYTDDTEPLLPSGGHQINATEGRVTASAASSCPSPFTHPADCNRQGLQYSWVCDPDHLLSYQAADSLERKLMSIRTTAQHTCQHDNSKKHTRPFHIAVVLASSVDPPADLPSARLVRFASVLAHRYGLGNSGCGDGIVLAFARRPTPMAVVAAKPEAAKYITPVFAQRLNDKSKRLFAPSASVPIGEGLETLLDDIAAVLPSVARRGMPVWLVIVLTFLGALLVCLLVAVCLSNIQIQRTLPFLKMPFGGRSDIPVSYTLWDE</sequence>
<dbReference type="OrthoDB" id="8062037at2759"/>
<feature type="transmembrane region" description="Helical" evidence="2">
    <location>
        <begin position="263"/>
        <end position="288"/>
    </location>
</feature>
<gene>
    <name evidence="4" type="ORF">Vbra_8833</name>
</gene>
<keyword evidence="2" id="KW-1133">Transmembrane helix</keyword>
<proteinExistence type="predicted"/>
<dbReference type="InParanoid" id="A0A0G4F4T8"/>
<dbReference type="AlphaFoldDB" id="A0A0G4F4T8"/>
<dbReference type="InterPro" id="IPR033438">
    <property type="entry name" value="MOLO1"/>
</dbReference>
<keyword evidence="3" id="KW-0732">Signal</keyword>
<reference evidence="4 5" key="1">
    <citation type="submission" date="2014-11" db="EMBL/GenBank/DDBJ databases">
        <authorList>
            <person name="Zhu J."/>
            <person name="Qi W."/>
            <person name="Song R."/>
        </authorList>
    </citation>
    <scope>NUCLEOTIDE SEQUENCE [LARGE SCALE GENOMIC DNA]</scope>
</reference>
<evidence type="ECO:0000313" key="5">
    <source>
        <dbReference type="Proteomes" id="UP000041254"/>
    </source>
</evidence>
<evidence type="ECO:0000256" key="2">
    <source>
        <dbReference type="SAM" id="Phobius"/>
    </source>
</evidence>
<evidence type="ECO:0008006" key="6">
    <source>
        <dbReference type="Google" id="ProtNLM"/>
    </source>
</evidence>
<evidence type="ECO:0000313" key="4">
    <source>
        <dbReference type="EMBL" id="CEM06949.1"/>
    </source>
</evidence>
<dbReference type="PhylomeDB" id="A0A0G4F4T8"/>
<feature type="region of interest" description="Disordered" evidence="1">
    <location>
        <begin position="26"/>
        <end position="62"/>
    </location>
</feature>
<dbReference type="EMBL" id="CDMY01000373">
    <property type="protein sequence ID" value="CEM06949.1"/>
    <property type="molecule type" value="Genomic_DNA"/>
</dbReference>
<feature type="signal peptide" evidence="3">
    <location>
        <begin position="1"/>
        <end position="20"/>
    </location>
</feature>
<dbReference type="Proteomes" id="UP000041254">
    <property type="component" value="Unassembled WGS sequence"/>
</dbReference>
<dbReference type="GO" id="GO:0005892">
    <property type="term" value="C:acetylcholine-gated channel complex"/>
    <property type="evidence" value="ECO:0007669"/>
    <property type="project" value="InterPro"/>
</dbReference>
<dbReference type="VEuPathDB" id="CryptoDB:Vbra_8833"/>
<dbReference type="PANTHER" id="PTHR33748:SF5">
    <property type="entry name" value="GROUND-LIKE DOMAIN-CONTAINING PROTEIN"/>
    <property type="match status" value="1"/>
</dbReference>
<dbReference type="PANTHER" id="PTHR33748">
    <property type="entry name" value="PROTEIN CBG04600"/>
    <property type="match status" value="1"/>
</dbReference>
<evidence type="ECO:0000256" key="3">
    <source>
        <dbReference type="SAM" id="SignalP"/>
    </source>
</evidence>
<keyword evidence="2" id="KW-0812">Transmembrane</keyword>
<dbReference type="Pfam" id="PF17175">
    <property type="entry name" value="MOLO1"/>
    <property type="match status" value="1"/>
</dbReference>
<organism evidence="4 5">
    <name type="scientific">Vitrella brassicaformis (strain CCMP3155)</name>
    <dbReference type="NCBI Taxonomy" id="1169540"/>
    <lineage>
        <taxon>Eukaryota</taxon>
        <taxon>Sar</taxon>
        <taxon>Alveolata</taxon>
        <taxon>Colpodellida</taxon>
        <taxon>Vitrellaceae</taxon>
        <taxon>Vitrella</taxon>
    </lineage>
</organism>
<keyword evidence="2" id="KW-0472">Membrane</keyword>
<protein>
    <recommendedName>
        <fullName evidence="6">TPM domain-containing protein</fullName>
    </recommendedName>
</protein>
<accession>A0A0G4F4T8</accession>
<name>A0A0G4F4T8_VITBC</name>
<keyword evidence="5" id="KW-1185">Reference proteome</keyword>
<feature type="chain" id="PRO_5005188098" description="TPM domain-containing protein" evidence="3">
    <location>
        <begin position="21"/>
        <end position="316"/>
    </location>
</feature>
<evidence type="ECO:0000256" key="1">
    <source>
        <dbReference type="SAM" id="MobiDB-lite"/>
    </source>
</evidence>
<dbReference type="Gene3D" id="3.10.310.50">
    <property type="match status" value="1"/>
</dbReference>